<evidence type="ECO:0000313" key="3">
    <source>
        <dbReference type="EMBL" id="MPM86705.1"/>
    </source>
</evidence>
<feature type="domain" description="Pyruvate/ketoisovalerate oxidoreductase catalytic" evidence="2">
    <location>
        <begin position="12"/>
        <end position="177"/>
    </location>
</feature>
<dbReference type="Pfam" id="PF01558">
    <property type="entry name" value="POR"/>
    <property type="match status" value="1"/>
</dbReference>
<dbReference type="GO" id="GO:0019164">
    <property type="term" value="F:pyruvate synthase activity"/>
    <property type="evidence" value="ECO:0007669"/>
    <property type="project" value="UniProtKB-EC"/>
</dbReference>
<dbReference type="PANTHER" id="PTHR42730:SF1">
    <property type="entry name" value="2-OXOGLUTARATE SYNTHASE SUBUNIT KORC"/>
    <property type="match status" value="1"/>
</dbReference>
<dbReference type="InterPro" id="IPR002869">
    <property type="entry name" value="Pyrv_flavodox_OxRed_cen"/>
</dbReference>
<proteinExistence type="predicted"/>
<protein>
    <submittedName>
        <fullName evidence="3">Pyruvate synthase subunit PorC</fullName>
        <ecNumber evidence="3">1.2.7.1</ecNumber>
    </submittedName>
</protein>
<dbReference type="EC" id="1.2.7.1" evidence="3"/>
<dbReference type="AlphaFoldDB" id="A0A645DBY9"/>
<keyword evidence="3" id="KW-0670">Pyruvate</keyword>
<comment type="caution">
    <text evidence="3">The sequence shown here is derived from an EMBL/GenBank/DDBJ whole genome shotgun (WGS) entry which is preliminary data.</text>
</comment>
<dbReference type="SUPFAM" id="SSF53323">
    <property type="entry name" value="Pyruvate-ferredoxin oxidoreductase, PFOR, domain III"/>
    <property type="match status" value="1"/>
</dbReference>
<dbReference type="InterPro" id="IPR052554">
    <property type="entry name" value="2-oxoglutarate_synth_KorC"/>
</dbReference>
<evidence type="ECO:0000259" key="2">
    <source>
        <dbReference type="Pfam" id="PF01558"/>
    </source>
</evidence>
<dbReference type="Gene3D" id="3.40.920.10">
    <property type="entry name" value="Pyruvate-ferredoxin oxidoreductase, PFOR, domain III"/>
    <property type="match status" value="1"/>
</dbReference>
<dbReference type="PANTHER" id="PTHR42730">
    <property type="entry name" value="2-OXOGLUTARATE SYNTHASE SUBUNIT KORC"/>
    <property type="match status" value="1"/>
</dbReference>
<dbReference type="EMBL" id="VSSQ01034685">
    <property type="protein sequence ID" value="MPM86705.1"/>
    <property type="molecule type" value="Genomic_DNA"/>
</dbReference>
<reference evidence="3" key="1">
    <citation type="submission" date="2019-08" db="EMBL/GenBank/DDBJ databases">
        <authorList>
            <person name="Kucharzyk K."/>
            <person name="Murdoch R.W."/>
            <person name="Higgins S."/>
            <person name="Loffler F."/>
        </authorList>
    </citation>
    <scope>NUCLEOTIDE SEQUENCE</scope>
</reference>
<accession>A0A645DBY9</accession>
<evidence type="ECO:0000256" key="1">
    <source>
        <dbReference type="ARBA" id="ARBA00023002"/>
    </source>
</evidence>
<gene>
    <name evidence="3" type="primary">porC_15</name>
    <name evidence="3" type="ORF">SDC9_133796</name>
</gene>
<organism evidence="3">
    <name type="scientific">bioreactor metagenome</name>
    <dbReference type="NCBI Taxonomy" id="1076179"/>
    <lineage>
        <taxon>unclassified sequences</taxon>
        <taxon>metagenomes</taxon>
        <taxon>ecological metagenomes</taxon>
    </lineage>
</organism>
<sequence>MAERTLLIGGFGGQGVMVCGQLLCYTASETTDKFVTFFPSYGSEQRGGTANCYVVISDEMIGAPMADVMDDLMVLNDPSLTKFEGRLKPGGTMFINSSIVSVEPTRKDIKVIKVPAGDIAMECGNARSANLAMVGAYIGFTELLPPDKVKHTAEKKLGKKRPHLVPINNAAFDKGMEVGKAAK</sequence>
<dbReference type="InterPro" id="IPR019752">
    <property type="entry name" value="Pyrv/ketoisovalerate_OxRed_cat"/>
</dbReference>
<keyword evidence="1 3" id="KW-0560">Oxidoreductase</keyword>
<name>A0A645DBY9_9ZZZZ</name>